<dbReference type="InterPro" id="IPR011990">
    <property type="entry name" value="TPR-like_helical_dom_sf"/>
</dbReference>
<evidence type="ECO:0008006" key="3">
    <source>
        <dbReference type="Google" id="ProtNLM"/>
    </source>
</evidence>
<reference evidence="1" key="1">
    <citation type="submission" date="2021-09" db="EMBL/GenBank/DDBJ databases">
        <authorList>
            <consortium name="AG Swart"/>
            <person name="Singh M."/>
            <person name="Singh A."/>
            <person name="Seah K."/>
            <person name="Emmerich C."/>
        </authorList>
    </citation>
    <scope>NUCLEOTIDE SEQUENCE</scope>
    <source>
        <strain evidence="1">ATCC30299</strain>
    </source>
</reference>
<dbReference type="PANTHER" id="PTHR46014">
    <property type="entry name" value="TETRATRICOPEPTIDE REPEAT PROTEIN 1"/>
    <property type="match status" value="1"/>
</dbReference>
<dbReference type="AlphaFoldDB" id="A0AAU9JVW1"/>
<keyword evidence="2" id="KW-1185">Reference proteome</keyword>
<protein>
    <recommendedName>
        <fullName evidence="3">Tetratricopeptide repeat protein</fullName>
    </recommendedName>
</protein>
<proteinExistence type="predicted"/>
<dbReference type="EMBL" id="CAJZBQ010000047">
    <property type="protein sequence ID" value="CAG9329244.1"/>
    <property type="molecule type" value="Genomic_DNA"/>
</dbReference>
<dbReference type="Proteomes" id="UP001162131">
    <property type="component" value="Unassembled WGS sequence"/>
</dbReference>
<dbReference type="InterPro" id="IPR052769">
    <property type="entry name" value="TPR_domain_protein"/>
</dbReference>
<organism evidence="1 2">
    <name type="scientific">Blepharisma stoltei</name>
    <dbReference type="NCBI Taxonomy" id="1481888"/>
    <lineage>
        <taxon>Eukaryota</taxon>
        <taxon>Sar</taxon>
        <taxon>Alveolata</taxon>
        <taxon>Ciliophora</taxon>
        <taxon>Postciliodesmatophora</taxon>
        <taxon>Heterotrichea</taxon>
        <taxon>Heterotrichida</taxon>
        <taxon>Blepharismidae</taxon>
        <taxon>Blepharisma</taxon>
    </lineage>
</organism>
<comment type="caution">
    <text evidence="1">The sequence shown here is derived from an EMBL/GenBank/DDBJ whole genome shotgun (WGS) entry which is preliminary data.</text>
</comment>
<dbReference type="Gene3D" id="1.25.40.10">
    <property type="entry name" value="Tetratricopeptide repeat domain"/>
    <property type="match status" value="1"/>
</dbReference>
<gene>
    <name evidence="1" type="ORF">BSTOLATCC_MIC48070</name>
</gene>
<dbReference type="Pfam" id="PF13424">
    <property type="entry name" value="TPR_12"/>
    <property type="match status" value="1"/>
</dbReference>
<dbReference type="PANTHER" id="PTHR46014:SF1">
    <property type="entry name" value="TETRATRICOPEPTIDE REPEAT PROTEIN 1"/>
    <property type="match status" value="1"/>
</dbReference>
<evidence type="ECO:0000313" key="2">
    <source>
        <dbReference type="Proteomes" id="UP001162131"/>
    </source>
</evidence>
<evidence type="ECO:0000313" key="1">
    <source>
        <dbReference type="EMBL" id="CAG9329244.1"/>
    </source>
</evidence>
<accession>A0AAU9JVW1</accession>
<sequence>MEGLRDILKESGAVVCDTSGREINVEAIEQKLTTEQNAKKVSRELSFLDNDEKQEWLSYHKLIGNRLFKNKKYEDAVKIYMEALIAAKLLGDNNCGAVLLCNLSSCMLSLNKPENAENLATQALLFKENHQRALERRAQARYKMGRSDLAEEDLKLGLRFVEEVALKKKMIELSNQIAQDNMKAKELYKRMINNDNDEERPEGFSLIKTVAQILLIPYTIASNLKNTCKKTSFY</sequence>
<dbReference type="SUPFAM" id="SSF48452">
    <property type="entry name" value="TPR-like"/>
    <property type="match status" value="1"/>
</dbReference>
<name>A0AAU9JVW1_9CILI</name>